<keyword evidence="1" id="KW-0472">Membrane</keyword>
<organism evidence="2 3">
    <name type="scientific">Streptococcus pantholopis</name>
    <dbReference type="NCBI Taxonomy" id="1811193"/>
    <lineage>
        <taxon>Bacteria</taxon>
        <taxon>Bacillati</taxon>
        <taxon>Bacillota</taxon>
        <taxon>Bacilli</taxon>
        <taxon>Lactobacillales</taxon>
        <taxon>Streptococcaceae</taxon>
        <taxon>Streptococcus</taxon>
    </lineage>
</organism>
<dbReference type="OrthoDB" id="2237156at2"/>
<protein>
    <recommendedName>
        <fullName evidence="4">CAAX protease</fullName>
    </recommendedName>
</protein>
<keyword evidence="1" id="KW-0812">Transmembrane</keyword>
<keyword evidence="1" id="KW-1133">Transmembrane helix</keyword>
<dbReference type="STRING" id="1811193.A0O21_09855"/>
<evidence type="ECO:0000256" key="1">
    <source>
        <dbReference type="SAM" id="Phobius"/>
    </source>
</evidence>
<keyword evidence="3" id="KW-1185">Reference proteome</keyword>
<dbReference type="RefSeq" id="WP_082854449.1">
    <property type="nucleotide sequence ID" value="NZ_CP014699.1"/>
</dbReference>
<accession>A0A172Q9V0</accession>
<dbReference type="EMBL" id="CP014699">
    <property type="protein sequence ID" value="AND80259.1"/>
    <property type="molecule type" value="Genomic_DNA"/>
</dbReference>
<evidence type="ECO:0008006" key="4">
    <source>
        <dbReference type="Google" id="ProtNLM"/>
    </source>
</evidence>
<dbReference type="Proteomes" id="UP000077317">
    <property type="component" value="Chromosome"/>
</dbReference>
<proteinExistence type="predicted"/>
<reference evidence="2 3" key="1">
    <citation type="journal article" date="2016" name="Int. J. Syst. Evol. Microbiol.">
        <title>Streptococcuspantholopis sp. nov., isolated from faeces of the Tibetan antelope (Pantholops hodgsonii).</title>
        <authorList>
            <person name="Bai X."/>
            <person name="Xiong Y."/>
            <person name="Lu S."/>
            <person name="Jin D."/>
            <person name="Lai X."/>
            <person name="Yang J."/>
            <person name="Niu L."/>
            <person name="Hu S."/>
            <person name="Meng X."/>
            <person name="Pu J."/>
            <person name="Ye C."/>
            <person name="Xu J."/>
        </authorList>
    </citation>
    <scope>NUCLEOTIDE SEQUENCE [LARGE SCALE GENOMIC DNA]</scope>
    <source>
        <strain evidence="2 3">TA 26</strain>
    </source>
</reference>
<sequence>MLLKLMITNRLGKKITENDFRKNIFRISFASLSLSFLGILFLRHANLSSSFAKGMVVGIIVSSFIIGLNFQWIYHHPQKLHRMYIDAFDERNITITSITAHLTLQLLTLIIFVLLILSTFADIKLTYDILLITLVYLLTFGFVFLHWLISKII</sequence>
<feature type="transmembrane region" description="Helical" evidence="1">
    <location>
        <begin position="129"/>
        <end position="149"/>
    </location>
</feature>
<feature type="transmembrane region" description="Helical" evidence="1">
    <location>
        <begin position="95"/>
        <end position="117"/>
    </location>
</feature>
<dbReference type="KEGG" id="spat:A0O21_09855"/>
<gene>
    <name evidence="2" type="ORF">A0O21_09855</name>
</gene>
<reference evidence="3" key="2">
    <citation type="submission" date="2016-03" db="EMBL/GenBank/DDBJ databases">
        <title>Streptococcus antelopensis sp. nov., isolated from the feces of the Tibetan antelope (Pantholops hodgsonii) in Hoh Xil National Nature Reserve, Qinghai, China.</title>
        <authorList>
            <person name="Bai X."/>
        </authorList>
    </citation>
    <scope>NUCLEOTIDE SEQUENCE [LARGE SCALE GENOMIC DNA]</scope>
    <source>
        <strain evidence="3">TA 26</strain>
    </source>
</reference>
<evidence type="ECO:0000313" key="2">
    <source>
        <dbReference type="EMBL" id="AND80259.1"/>
    </source>
</evidence>
<feature type="transmembrane region" description="Helical" evidence="1">
    <location>
        <begin position="54"/>
        <end position="74"/>
    </location>
</feature>
<feature type="transmembrane region" description="Helical" evidence="1">
    <location>
        <begin position="23"/>
        <end position="42"/>
    </location>
</feature>
<dbReference type="AlphaFoldDB" id="A0A172Q9V0"/>
<name>A0A172Q9V0_9STRE</name>
<evidence type="ECO:0000313" key="3">
    <source>
        <dbReference type="Proteomes" id="UP000077317"/>
    </source>
</evidence>